<keyword evidence="17" id="KW-1185">Reference proteome</keyword>
<dbReference type="eggNOG" id="KOG0892">
    <property type="taxonomic scope" value="Eukaryota"/>
</dbReference>
<keyword evidence="6" id="KW-0547">Nucleotide-binding</keyword>
<dbReference type="InterPro" id="IPR038980">
    <property type="entry name" value="ATM_plant"/>
</dbReference>
<reference evidence="17" key="1">
    <citation type="submission" date="2012-07" db="EMBL/GenBank/DDBJ databases">
        <title>Genome of the Chinese tree shrew, a rising model animal genetically related to primates.</title>
        <authorList>
            <person name="Zhang G."/>
            <person name="Fan Y."/>
            <person name="Yao Y."/>
            <person name="Huang Z."/>
        </authorList>
    </citation>
    <scope>NUCLEOTIDE SEQUENCE [LARGE SCALE GENOMIC DNA]</scope>
</reference>
<dbReference type="GO" id="GO:0006281">
    <property type="term" value="P:DNA repair"/>
    <property type="evidence" value="ECO:0007669"/>
    <property type="project" value="InterPro"/>
</dbReference>
<evidence type="ECO:0000259" key="14">
    <source>
        <dbReference type="PROSITE" id="PS51189"/>
    </source>
</evidence>
<comment type="subcellular location">
    <subcellularLocation>
        <location evidence="1">Nucleus</location>
    </subcellularLocation>
</comment>
<feature type="domain" description="FAT" evidence="14">
    <location>
        <begin position="1674"/>
        <end position="2146"/>
    </location>
</feature>
<evidence type="ECO:0000256" key="2">
    <source>
        <dbReference type="ARBA" id="ARBA00010769"/>
    </source>
</evidence>
<evidence type="ECO:0000256" key="10">
    <source>
        <dbReference type="ARBA" id="ARBA00023242"/>
    </source>
</evidence>
<dbReference type="PROSITE" id="PS51189">
    <property type="entry name" value="FAT"/>
    <property type="match status" value="1"/>
</dbReference>
<comment type="catalytic activity">
    <reaction evidence="11">
        <text>L-threonyl-[protein] + ATP = O-phospho-L-threonyl-[protein] + ADP + H(+)</text>
        <dbReference type="Rhea" id="RHEA:46608"/>
        <dbReference type="Rhea" id="RHEA-COMP:11060"/>
        <dbReference type="Rhea" id="RHEA-COMP:11605"/>
        <dbReference type="ChEBI" id="CHEBI:15378"/>
        <dbReference type="ChEBI" id="CHEBI:30013"/>
        <dbReference type="ChEBI" id="CHEBI:30616"/>
        <dbReference type="ChEBI" id="CHEBI:61977"/>
        <dbReference type="ChEBI" id="CHEBI:456216"/>
        <dbReference type="EC" id="2.7.11.1"/>
    </reaction>
</comment>
<keyword evidence="5" id="KW-0808">Transferase</keyword>
<evidence type="ECO:0000256" key="6">
    <source>
        <dbReference type="ARBA" id="ARBA00022741"/>
    </source>
</evidence>
<evidence type="ECO:0000256" key="11">
    <source>
        <dbReference type="ARBA" id="ARBA00047899"/>
    </source>
</evidence>
<dbReference type="InterPro" id="IPR036940">
    <property type="entry name" value="PI3/4_kinase_cat_sf"/>
</dbReference>
<gene>
    <name evidence="16" type="ORF">TREES_T100013231</name>
</gene>
<dbReference type="InterPro" id="IPR000403">
    <property type="entry name" value="PI3/4_kinase_cat_dom"/>
</dbReference>
<dbReference type="InterPro" id="IPR021668">
    <property type="entry name" value="TAN"/>
</dbReference>
<dbReference type="PANTHER" id="PTHR37079">
    <property type="entry name" value="SERINE/THREONINE-PROTEIN KINASE ATM"/>
    <property type="match status" value="1"/>
</dbReference>
<dbReference type="Gene3D" id="1.10.1070.11">
    <property type="entry name" value="Phosphatidylinositol 3-/4-kinase, catalytic domain"/>
    <property type="match status" value="1"/>
</dbReference>
<evidence type="ECO:0000256" key="12">
    <source>
        <dbReference type="SAM" id="Coils"/>
    </source>
</evidence>
<evidence type="ECO:0000259" key="13">
    <source>
        <dbReference type="PROSITE" id="PS50290"/>
    </source>
</evidence>
<dbReference type="Pfam" id="PF11640">
    <property type="entry name" value="TAN"/>
    <property type="match status" value="1"/>
</dbReference>
<dbReference type="SUPFAM" id="SSF56112">
    <property type="entry name" value="Protein kinase-like (PK-like)"/>
    <property type="match status" value="1"/>
</dbReference>
<keyword evidence="7" id="KW-0227">DNA damage</keyword>
<dbReference type="Gene3D" id="3.30.1010.10">
    <property type="entry name" value="Phosphatidylinositol 3-kinase Catalytic Subunit, Chain A, domain 4"/>
    <property type="match status" value="1"/>
</dbReference>
<evidence type="ECO:0000313" key="17">
    <source>
        <dbReference type="Proteomes" id="UP000011518"/>
    </source>
</evidence>
<dbReference type="Pfam" id="PF02260">
    <property type="entry name" value="FATC"/>
    <property type="match status" value="1"/>
</dbReference>
<evidence type="ECO:0000256" key="9">
    <source>
        <dbReference type="ARBA" id="ARBA00022840"/>
    </source>
</evidence>
<dbReference type="InParanoid" id="L9KMN1"/>
<dbReference type="Pfam" id="PF00454">
    <property type="entry name" value="PI3_PI4_kinase"/>
    <property type="match status" value="2"/>
</dbReference>
<proteinExistence type="inferred from homology"/>
<dbReference type="SMART" id="SM01342">
    <property type="entry name" value="TAN"/>
    <property type="match status" value="1"/>
</dbReference>
<name>L9KMN1_TUPCH</name>
<dbReference type="FunFam" id="3.30.1010.10:FF:000015">
    <property type="entry name" value="Serine-protein kinase ATM"/>
    <property type="match status" value="1"/>
</dbReference>
<evidence type="ECO:0000256" key="7">
    <source>
        <dbReference type="ARBA" id="ARBA00022763"/>
    </source>
</evidence>
<dbReference type="InterPro" id="IPR011009">
    <property type="entry name" value="Kinase-like_dom_sf"/>
</dbReference>
<evidence type="ECO:0000256" key="3">
    <source>
        <dbReference type="ARBA" id="ARBA00012513"/>
    </source>
</evidence>
<feature type="coiled-coil region" evidence="12">
    <location>
        <begin position="1377"/>
        <end position="1404"/>
    </location>
</feature>
<dbReference type="InterPro" id="IPR003152">
    <property type="entry name" value="FATC_dom"/>
</dbReference>
<dbReference type="GO" id="GO:0005524">
    <property type="term" value="F:ATP binding"/>
    <property type="evidence" value="ECO:0007669"/>
    <property type="project" value="UniProtKB-KW"/>
</dbReference>
<feature type="domain" description="PI3K/PI4K catalytic" evidence="13">
    <location>
        <begin position="2143"/>
        <end position="2434"/>
    </location>
</feature>
<dbReference type="EMBL" id="KB320750">
    <property type="protein sequence ID" value="ELW64220.1"/>
    <property type="molecule type" value="Genomic_DNA"/>
</dbReference>
<dbReference type="InterPro" id="IPR044107">
    <property type="entry name" value="PIKKc_ATM"/>
</dbReference>
<dbReference type="FunCoup" id="L9KMN1">
    <property type="interactions" value="2617"/>
</dbReference>
<dbReference type="GO" id="GO:0005634">
    <property type="term" value="C:nucleus"/>
    <property type="evidence" value="ECO:0007669"/>
    <property type="project" value="UniProtKB-SubCell"/>
</dbReference>
<dbReference type="PANTHER" id="PTHR37079:SF4">
    <property type="entry name" value="SERINE_THREONINE-PROTEIN KINASE ATM"/>
    <property type="match status" value="1"/>
</dbReference>
<evidence type="ECO:0000313" key="16">
    <source>
        <dbReference type="EMBL" id="ELW64220.1"/>
    </source>
</evidence>
<keyword evidence="4" id="KW-0723">Serine/threonine-protein kinase</keyword>
<dbReference type="PROSITE" id="PS51190">
    <property type="entry name" value="FATC"/>
    <property type="match status" value="1"/>
</dbReference>
<dbReference type="PROSITE" id="PS50290">
    <property type="entry name" value="PI3_4_KINASE_3"/>
    <property type="match status" value="1"/>
</dbReference>
<dbReference type="CDD" id="cd05171">
    <property type="entry name" value="PIKKc_ATM"/>
    <property type="match status" value="1"/>
</dbReference>
<evidence type="ECO:0000256" key="4">
    <source>
        <dbReference type="ARBA" id="ARBA00022527"/>
    </source>
</evidence>
<dbReference type="Pfam" id="PF02259">
    <property type="entry name" value="FAT"/>
    <property type="match status" value="2"/>
</dbReference>
<protein>
    <recommendedName>
        <fullName evidence="3">non-specific serine/threonine protein kinase</fullName>
        <ecNumber evidence="3">2.7.11.1</ecNumber>
    </recommendedName>
</protein>
<keyword evidence="9" id="KW-0067">ATP-binding</keyword>
<evidence type="ECO:0000256" key="1">
    <source>
        <dbReference type="ARBA" id="ARBA00004123"/>
    </source>
</evidence>
<dbReference type="InterPro" id="IPR018936">
    <property type="entry name" value="PI3/4_kinase_CS"/>
</dbReference>
<evidence type="ECO:0000256" key="5">
    <source>
        <dbReference type="ARBA" id="ARBA00022679"/>
    </source>
</evidence>
<dbReference type="PROSITE" id="PS00915">
    <property type="entry name" value="PI3_4_KINASE_1"/>
    <property type="match status" value="1"/>
</dbReference>
<evidence type="ECO:0000256" key="8">
    <source>
        <dbReference type="ARBA" id="ARBA00022777"/>
    </source>
</evidence>
<keyword evidence="12" id="KW-0175">Coiled coil</keyword>
<comment type="similarity">
    <text evidence="2">Belongs to the PI3/PI4-kinase family. ATM subfamily.</text>
</comment>
<dbReference type="SMART" id="SM00146">
    <property type="entry name" value="PI3Kc"/>
    <property type="match status" value="1"/>
</dbReference>
<sequence>MSLALNDLLICCRQLEHDRATERKKEVEKFKRLIRDPETVQHLDRHSDAKQGKYLNWDAVFRFLQKYIQKETECLRTAKPNVSASTQASRQKKMQEISSLVKYFIKCANKKLFSVYFRLYLKTSQDINRVLVGRIIHAVTKGCCSQTDGLNYKYLDFFPKAIQYARQEKSSAGLNHILAALVIFLKTLAVNFRIQVCDLADEILPTLLYIWTQHRPNDALKEIIIELFQLQVYIHHPKGAKTQEKGAYKSTKWQSILYNLYDLLVNEINHIGSRGKYSSGSRNIAVKENLIELMADICHQVFNEDTRSLEISQSYIITQRESSDYSLPCKRKKIELGWEVIKDHLQKSQNDFELVPWLQIATQLISKYPVSLPNSELSPLLMILYQLLPQQRRGERTPYVLRCLMEVALCQNKKSNLEHSQKSDLLKLWIKIWSITFRGISSEQIQAENFGLLRAIIQGSLVEVDREFWKLFTGSACRPSCPAICCLALALTICIVPETGIVQNICEVNRSFSLKESIMKWLLFHQLEDDLEDSTELPPIFLSNFPHLVLEKILVSLTMKNCKAAMNFFQSVPECEQHQKDKEDFSFSEVEELFLRTTFDKMDFLTRVKECAAEKHQCSTGFSVHQNLKESLDRYLLGLAEQLLNNYSSETTNSEVLVQCSSLLVGVLGCYCYVGVMAEEEAYKSELFQKAKAFIIKKPCDYGEIESTEDDTDENLMESEDQSSMNLFDDHLTNSVSDGNEFGENQNAIGAMNPLAEEYLSKQDLLFLDMLKFLCMCVTTAQNTTVSFRAADIRRKLLMLIDTSMLDPTKSLHLHMADPYSEWAILNVMGKDVPVNQVFPQFLADNHHQVRMLAAESIDRLFQDMKQGDSSRVLKALPLNLQQTAFENAYLQVQEGMKEMPHSAQNHELLDETYNRKSVLLMMIAVVLYCSPVCEKQALFALCKSVKENGLDPLLVKKVLEKVSETFGYRHLEDFMASHLDYLVLEWLNLQDTEYSLSSFPFILLNYTNVEDFYRSCYKVLIPHLVIRSHFDEVKSIANQIQEEWKSLLTDCFPKILVNILPYFAYEGTGDSGMAQQRETATKVYDMLKGENLLGKQIDHLFINNLPEIVVELLMTLHEPANPGSSQSTNLCDFSGDLDPAPNPPHFPSHVIKATFAYISNCHKTKFKSILEILSKSPDSYQKILLAICEQATETNNVYKKHRIHKIYHLFVSLLLKDIKSGLGGAWAFVLRDVIYTLIHYINKRPSHFMDVSLRTFSLCCDLLNRVCQAAVTYCKDALENHLHVIVGTLIPLVDDHMEVQEQVLDLLKYLVIENKDNENLYLTIKLLDPFPDRVVFKDLRVTQQKIKYSKGPFSLWEEINHFLSVSVYDALPLTRLEGLKDLRRQLEQNKDQIMDLMRASQEAVGGCLGEIGPIDFSTIAIQHGKDTSYTKAIELFEDKELQWTFVILTYLNNTLVEDCVKVRSAAATCLKNILATKTGHSFWEIYKMTTDPMLTYLQPFRTSRKKFLEVPRLDKESPLEGLDDTNLWIPQSENHDVWIKTLTCAFLESGDTKSEILQLLKPMCEVKTDFCRTVLPYLIHDTLLQDTNESGRNLLSTHVQGFFTSCFKHVLQTSRSTTPANLDSESEPLLRCCLDKKSQRTMLAVVDYMRRQKRPTSGTVFDDAFWLDLNYLEVAKVAQSCAAHFTALLYVEIYADKKSLDDQEKRLRTYEHEAMWGKALVTYDLETSISSSTRQAGIIQALQNLGLCHILSMYLKGLDYENKEWCAELRELYYQAAWRNMQWDHCSYVKVQEVEELCKGSLESVYSLYPTLSRLQAIGELENIGELFSSSVTNKQLSEVYIKWRKHSQLLKDSDFNFQEPIMALRTVILEILMEKEMDNSQRECFKDILTTHLVELSMLARTFKNTQNDPSLKLTYAECLRVCGNWLAETCLENPAVIMQTYLEKAVEVAGNYDGESNGEFRNGKMKAFLSLARFSDTQYQRIENYMKSSEFENKQALLKRAKEEVGLLREHKIQTNRYTVKVQRELELDECALRALKEDRKRFLCKAVENYISCLLSGEEHDLWVFRLCSLWLENSGVSEVNGMMKANGMKIPSYKFLPLMYQLAARMGTKMMGGLGFHEVLNNVDPTGEYGNLVTIKSFKPEFRLAGGLNLPKIIDCVGSDGKERRQLVKGRDDLRQDAVMQQVFQMCNTLLQRDTETRKRKLTICTYKVVPLSQRSGVLEWCTGTVPIGEFLVNNEDGAHKRYRPKDFSAYQCQKKMMEVQKKSFEEKYETFMDICQNFQPVFRYFCMEKFLDPAVWFEKRLAYTRSVATSSIGVAFEQGKILPTPETVPFRLTRDIVDGMGITGVEGVFRRCCEKTMEVMRNSQETLLTIVEVLLYDPLFDWTMNPLKALYLQQRPEDESELHSTPNADDQGCKRNLSDIDQSLNKVAERVLMRLQEKLKGVEEGTVLSVGGQVNLLIQQAMDPKNLSRLFPGWKAWV</sequence>
<dbReference type="InterPro" id="IPR014009">
    <property type="entry name" value="PIK_FAT"/>
</dbReference>
<dbReference type="InterPro" id="IPR016024">
    <property type="entry name" value="ARM-type_fold"/>
</dbReference>
<accession>L9KMN1</accession>
<evidence type="ECO:0000259" key="15">
    <source>
        <dbReference type="PROSITE" id="PS51190"/>
    </source>
</evidence>
<dbReference type="EC" id="2.7.11.1" evidence="3"/>
<dbReference type="STRING" id="246437.L9KMN1"/>
<dbReference type="GO" id="GO:0004674">
    <property type="term" value="F:protein serine/threonine kinase activity"/>
    <property type="evidence" value="ECO:0007669"/>
    <property type="project" value="UniProtKB-KW"/>
</dbReference>
<dbReference type="SMART" id="SM01343">
    <property type="entry name" value="FATC"/>
    <property type="match status" value="1"/>
</dbReference>
<keyword evidence="8 16" id="KW-0418">Kinase</keyword>
<feature type="domain" description="FATC" evidence="15">
    <location>
        <begin position="2452"/>
        <end position="2484"/>
    </location>
</feature>
<keyword evidence="10" id="KW-0539">Nucleus</keyword>
<dbReference type="InterPro" id="IPR003151">
    <property type="entry name" value="PIK-rel_kinase_FAT"/>
</dbReference>
<reference evidence="17" key="2">
    <citation type="journal article" date="2013" name="Nat. Commun.">
        <title>Genome of the Chinese tree shrew.</title>
        <authorList>
            <person name="Fan Y."/>
            <person name="Huang Z.Y."/>
            <person name="Cao C.C."/>
            <person name="Chen C.S."/>
            <person name="Chen Y.X."/>
            <person name="Fan D.D."/>
            <person name="He J."/>
            <person name="Hou H.L."/>
            <person name="Hu L."/>
            <person name="Hu X.T."/>
            <person name="Jiang X.T."/>
            <person name="Lai R."/>
            <person name="Lang Y.S."/>
            <person name="Liang B."/>
            <person name="Liao S.G."/>
            <person name="Mu D."/>
            <person name="Ma Y.Y."/>
            <person name="Niu Y.Y."/>
            <person name="Sun X.Q."/>
            <person name="Xia J.Q."/>
            <person name="Xiao J."/>
            <person name="Xiong Z.Q."/>
            <person name="Xu L."/>
            <person name="Yang L."/>
            <person name="Zhang Y."/>
            <person name="Zhao W."/>
            <person name="Zhao X.D."/>
            <person name="Zheng Y.T."/>
            <person name="Zhou J.M."/>
            <person name="Zhu Y.B."/>
            <person name="Zhang G.J."/>
            <person name="Wang J."/>
            <person name="Yao Y.G."/>
        </authorList>
    </citation>
    <scope>NUCLEOTIDE SEQUENCE [LARGE SCALE GENOMIC DNA]</scope>
</reference>
<dbReference type="SUPFAM" id="SSF48371">
    <property type="entry name" value="ARM repeat"/>
    <property type="match status" value="1"/>
</dbReference>
<dbReference type="Proteomes" id="UP000011518">
    <property type="component" value="Unassembled WGS sequence"/>
</dbReference>
<organism evidence="16 17">
    <name type="scientific">Tupaia chinensis</name>
    <name type="common">Chinese tree shrew</name>
    <name type="synonym">Tupaia belangeri chinensis</name>
    <dbReference type="NCBI Taxonomy" id="246437"/>
    <lineage>
        <taxon>Eukaryota</taxon>
        <taxon>Metazoa</taxon>
        <taxon>Chordata</taxon>
        <taxon>Craniata</taxon>
        <taxon>Vertebrata</taxon>
        <taxon>Euteleostomi</taxon>
        <taxon>Mammalia</taxon>
        <taxon>Eutheria</taxon>
        <taxon>Euarchontoglires</taxon>
        <taxon>Scandentia</taxon>
        <taxon>Tupaiidae</taxon>
        <taxon>Tupaia</taxon>
    </lineage>
</organism>